<dbReference type="EMBL" id="BTGB01000004">
    <property type="protein sequence ID" value="GMM46662.1"/>
    <property type="molecule type" value="Genomic_DNA"/>
</dbReference>
<keyword evidence="7" id="KW-1185">Reference proteome</keyword>
<dbReference type="InterPro" id="IPR023578">
    <property type="entry name" value="Ras_GEF_dom_sf"/>
</dbReference>
<feature type="compositionally biased region" description="Low complexity" evidence="3">
    <location>
        <begin position="1193"/>
        <end position="1207"/>
    </location>
</feature>
<feature type="domain" description="Rho-GAP" evidence="5">
    <location>
        <begin position="1333"/>
        <end position="1521"/>
    </location>
</feature>
<dbReference type="InterPro" id="IPR036964">
    <property type="entry name" value="RASGEF_cat_dom_sf"/>
</dbReference>
<dbReference type="InterPro" id="IPR000198">
    <property type="entry name" value="RhoGAP_dom"/>
</dbReference>
<feature type="non-terminal residue" evidence="6">
    <location>
        <position position="1"/>
    </location>
</feature>
<evidence type="ECO:0000313" key="6">
    <source>
        <dbReference type="EMBL" id="GMM46662.1"/>
    </source>
</evidence>
<dbReference type="PROSITE" id="PS50238">
    <property type="entry name" value="RHOGAP"/>
    <property type="match status" value="1"/>
</dbReference>
<evidence type="ECO:0000256" key="3">
    <source>
        <dbReference type="SAM" id="MobiDB-lite"/>
    </source>
</evidence>
<feature type="region of interest" description="Disordered" evidence="3">
    <location>
        <begin position="1158"/>
        <end position="1207"/>
    </location>
</feature>
<dbReference type="GO" id="GO:0005933">
    <property type="term" value="C:cellular bud"/>
    <property type="evidence" value="ECO:0007669"/>
    <property type="project" value="UniProtKB-ARBA"/>
</dbReference>
<dbReference type="InterPro" id="IPR001895">
    <property type="entry name" value="RASGEF_cat_dom"/>
</dbReference>
<evidence type="ECO:0000259" key="4">
    <source>
        <dbReference type="PROSITE" id="PS50212"/>
    </source>
</evidence>
<dbReference type="Gene3D" id="1.20.870.10">
    <property type="entry name" value="Son of sevenless (SoS) protein Chain: S domain 1"/>
    <property type="match status" value="1"/>
</dbReference>
<evidence type="ECO:0000256" key="2">
    <source>
        <dbReference type="PROSITE-ProRule" id="PRU00135"/>
    </source>
</evidence>
<organism evidence="6 7">
    <name type="scientific">Pichia kluyveri</name>
    <name type="common">Yeast</name>
    <dbReference type="NCBI Taxonomy" id="36015"/>
    <lineage>
        <taxon>Eukaryota</taxon>
        <taxon>Fungi</taxon>
        <taxon>Dikarya</taxon>
        <taxon>Ascomycota</taxon>
        <taxon>Saccharomycotina</taxon>
        <taxon>Pichiomycetes</taxon>
        <taxon>Pichiales</taxon>
        <taxon>Pichiaceae</taxon>
        <taxon>Pichia</taxon>
    </lineage>
</organism>
<feature type="compositionally biased region" description="Polar residues" evidence="3">
    <location>
        <begin position="1158"/>
        <end position="1192"/>
    </location>
</feature>
<dbReference type="SUPFAM" id="SSF48350">
    <property type="entry name" value="GTPase activation domain, GAP"/>
    <property type="match status" value="1"/>
</dbReference>
<dbReference type="GO" id="GO:0005085">
    <property type="term" value="F:guanyl-nucleotide exchange factor activity"/>
    <property type="evidence" value="ECO:0007669"/>
    <property type="project" value="UniProtKB-KW"/>
</dbReference>
<dbReference type="GO" id="GO:0005096">
    <property type="term" value="F:GTPase activator activity"/>
    <property type="evidence" value="ECO:0007669"/>
    <property type="project" value="UniProtKB-KW"/>
</dbReference>
<comment type="caution">
    <text evidence="6">The sequence shown here is derived from an EMBL/GenBank/DDBJ whole genome shotgun (WGS) entry which is preliminary data.</text>
</comment>
<dbReference type="Proteomes" id="UP001378960">
    <property type="component" value="Unassembled WGS sequence"/>
</dbReference>
<dbReference type="Pfam" id="PF00620">
    <property type="entry name" value="RhoGAP"/>
    <property type="match status" value="1"/>
</dbReference>
<sequence>TASIASCLLFSNFSLSSSSFSLSSSLSRLETIGSSYNYWKFNPLQFVPAVNTHYLGRLLAYHIFEDPETLISPETRSQILMKWIHLGIVLSDRGDMVSWLGIATVICSQPVLRLRETWSHIDLNYLQIIRKKWAPVVFEVRKAEIFSTQYFDVKSKHNFNENEVTIAGNDIMGTFETESGEQDIKVIVTNKIGERYSKKDAVPYYGELFTVNMDKIKDYARQYTGFETFDDIESDDYMKTNFVKEYISYMDSLKWNLNQWDVYYNNIVDGSGVKSEFSGNKNDEGIEEEKEDSKSSVLKILQTAIAFNSNNGPFPINHFMSMSVVVEPPHSSILANSDGSFRSPLFLGSYGSILFPRLLSQYETYDHDELLGALGGTDLISEESLNKRLKKRNVYLKNIRDMFVNNGNGDEFKIVDNTLFFESLNAIPGTFDKKRNKLSSKLLFEDPLISNSRHLSTVSTGSFNLDDYMDIYKSYLGELVEMLGSESKINESELTRYFHEDGANNVSIVPSAATTDRLVDILVLSGSIFGMCLNEQDIKSYCAKNNIDEENLSFKLYDSSFSYTFFSTYRVFFTTKQLVEALRKRFDGAKSAALSIQELVKRGRRAVIDDIFPKWDGKGLDDPEIWKTINWKLVLQIQLGVLEAVSVLVDKHFKHFIDDLETKHTLYTFLELLDCTMLNEWPKVLKFLKNSIQSDEYSVILDEYKLIQNNYRHVRNICIRKSYTPECEPAELSFSNELKSIPDENCLPTVDDINQIDQYVTQLNETIESSMKAIRYEDWLETFEVFQSLVNSSPLAMFNYNYQSSTTHYDLIKVGDIFQWLTTVKSGDKCDKDVYLLDKLPPTVRSIFKLYSRLQNTILSELVDVSLTLDERIGKMGAVLRIIQICRLRMKNVKLSNHENNADIPSYIESIFVNTILLPQSRFFSFAWQSAVEVISDGKYDIKMFDQLDTILSLLNVPDEFEILENVSLSICPGWVAKRLLEVACFIPSMDINNTKLVNFEKSRCIHNCIMKIVELQKQTILSKISPYLSTFSFIFEYQDKIPSLKESYELSLKEKSENGLNTVSIFGKHIEDQIKLIKLEQSKRDLLLRQHGQTPMNSVNRSSMYSKDHINRDESLSIFTNTTSSFTDIKSLMDDTVDNSIYDMSTLSTAVDSSIADPNQSLQSIKSTKSSRTPTSVNSQPLSSNTKLTTASRSRGSSSKSSVMSHGPNKFKFPFFKSRPFSLNINTFNQPNVEKRSVKISELPDSNSMISKSKPYVSLHLKDATIFPTYRTPYSFTIDIGGQNHEHTFQVVNSDEVSEWLYKLTYCKKHWFFSKSVNKPTLKNASKMTFGVPLSFICKRDSTPVPIIIEQILTEIELRGLEEPGIYRKSASLTTIQQIKSEIDKTGDFNMENTLVFNIHNLTGCIKTYLRELPDPIIPDMYIDELSKVSEIAQSDARFELYKRVLSNMPVLNQNLIERLSRHMKLIEEFKAHNRMTSYNLATIMGGSFVEGCKPDTMKKSFGMINFICEDWILHYDRVFRY</sequence>
<dbReference type="PANTHER" id="PTHR23176">
    <property type="entry name" value="RHO/RAC/CDC GTPASE-ACTIVATING PROTEIN"/>
    <property type="match status" value="1"/>
</dbReference>
<name>A0AAV5R6L3_PICKL</name>
<dbReference type="InterPro" id="IPR050729">
    <property type="entry name" value="Rho-GAP"/>
</dbReference>
<dbReference type="InterPro" id="IPR000651">
    <property type="entry name" value="Ras-like_Gua-exchang_fac_N"/>
</dbReference>
<feature type="non-terminal residue" evidence="6">
    <location>
        <position position="1523"/>
    </location>
</feature>
<protein>
    <submittedName>
        <fullName evidence="6">GTPase-activating protein</fullName>
    </submittedName>
</protein>
<dbReference type="PROSITE" id="PS50212">
    <property type="entry name" value="RASGEF_NTER"/>
    <property type="match status" value="1"/>
</dbReference>
<dbReference type="Gene3D" id="1.10.555.10">
    <property type="entry name" value="Rho GTPase activation protein"/>
    <property type="match status" value="1"/>
</dbReference>
<dbReference type="SUPFAM" id="SSF48366">
    <property type="entry name" value="Ras GEF"/>
    <property type="match status" value="3"/>
</dbReference>
<evidence type="ECO:0000313" key="7">
    <source>
        <dbReference type="Proteomes" id="UP001378960"/>
    </source>
</evidence>
<dbReference type="CDD" id="cd06224">
    <property type="entry name" value="REM"/>
    <property type="match status" value="1"/>
</dbReference>
<dbReference type="Pfam" id="PF00618">
    <property type="entry name" value="RasGEF_N"/>
    <property type="match status" value="1"/>
</dbReference>
<evidence type="ECO:0000256" key="1">
    <source>
        <dbReference type="ARBA" id="ARBA00022468"/>
    </source>
</evidence>
<dbReference type="GO" id="GO:0005938">
    <property type="term" value="C:cell cortex"/>
    <property type="evidence" value="ECO:0007669"/>
    <property type="project" value="UniProtKB-ARBA"/>
</dbReference>
<dbReference type="Pfam" id="PF00617">
    <property type="entry name" value="RasGEF"/>
    <property type="match status" value="1"/>
</dbReference>
<dbReference type="PANTHER" id="PTHR23176:SF129">
    <property type="entry name" value="RHO GTPASE ACTIVATING PROTEIN AT 16F, ISOFORM E-RELATED"/>
    <property type="match status" value="1"/>
</dbReference>
<gene>
    <name evidence="6" type="ORF">DAPK24_032370</name>
</gene>
<evidence type="ECO:0000259" key="5">
    <source>
        <dbReference type="PROSITE" id="PS50238"/>
    </source>
</evidence>
<keyword evidence="1" id="KW-0343">GTPase activation</keyword>
<dbReference type="GO" id="GO:0007264">
    <property type="term" value="P:small GTPase-mediated signal transduction"/>
    <property type="evidence" value="ECO:0007669"/>
    <property type="project" value="InterPro"/>
</dbReference>
<proteinExistence type="predicted"/>
<dbReference type="SMART" id="SM00324">
    <property type="entry name" value="RhoGAP"/>
    <property type="match status" value="1"/>
</dbReference>
<feature type="domain" description="N-terminal Ras-GEF" evidence="4">
    <location>
        <begin position="534"/>
        <end position="693"/>
    </location>
</feature>
<dbReference type="Gene3D" id="1.10.840.10">
    <property type="entry name" value="Ras guanine-nucleotide exchange factors catalytic domain"/>
    <property type="match status" value="1"/>
</dbReference>
<keyword evidence="2" id="KW-0344">Guanine-nucleotide releasing factor</keyword>
<dbReference type="CDD" id="cd00159">
    <property type="entry name" value="RhoGAP"/>
    <property type="match status" value="1"/>
</dbReference>
<dbReference type="InterPro" id="IPR008936">
    <property type="entry name" value="Rho_GTPase_activation_prot"/>
</dbReference>
<reference evidence="6 7" key="1">
    <citation type="journal article" date="2023" name="Elife">
        <title>Identification of key yeast species and microbe-microbe interactions impacting larval growth of Drosophila in the wild.</title>
        <authorList>
            <person name="Mure A."/>
            <person name="Sugiura Y."/>
            <person name="Maeda R."/>
            <person name="Honda K."/>
            <person name="Sakurai N."/>
            <person name="Takahashi Y."/>
            <person name="Watada M."/>
            <person name="Katoh T."/>
            <person name="Gotoh A."/>
            <person name="Gotoh Y."/>
            <person name="Taniguchi I."/>
            <person name="Nakamura K."/>
            <person name="Hayashi T."/>
            <person name="Katayama T."/>
            <person name="Uemura T."/>
            <person name="Hattori Y."/>
        </authorList>
    </citation>
    <scope>NUCLEOTIDE SEQUENCE [LARGE SCALE GENOMIC DNA]</scope>
    <source>
        <strain evidence="6 7">PK-24</strain>
    </source>
</reference>
<accession>A0AAV5R6L3</accession>